<evidence type="ECO:0000256" key="7">
    <source>
        <dbReference type="ARBA" id="ARBA00032230"/>
    </source>
</evidence>
<accession>A0A1Q2CXE0</accession>
<protein>
    <recommendedName>
        <fullName evidence="4">Beta-galactosidase</fullName>
        <ecNumber evidence="3">3.2.1.23</ecNumber>
    </recommendedName>
    <alternativeName>
        <fullName evidence="7">Lactase</fullName>
    </alternativeName>
</protein>
<dbReference type="Gene3D" id="2.70.98.10">
    <property type="match status" value="1"/>
</dbReference>
<reference evidence="9 10" key="1">
    <citation type="journal article" date="2008" name="Int. J. Syst. Evol. Microbiol.">
        <title>Tessaracoccus flavescens sp. nov., isolated from marine sediment.</title>
        <authorList>
            <person name="Lee D.W."/>
            <person name="Lee S.D."/>
        </authorList>
    </citation>
    <scope>NUCLEOTIDE SEQUENCE [LARGE SCALE GENOMIC DNA]</scope>
    <source>
        <strain evidence="9 10">SST-39T</strain>
    </source>
</reference>
<evidence type="ECO:0000256" key="2">
    <source>
        <dbReference type="ARBA" id="ARBA00007401"/>
    </source>
</evidence>
<feature type="domain" description="Beta galactosidase small chain/" evidence="8">
    <location>
        <begin position="708"/>
        <end position="989"/>
    </location>
</feature>
<evidence type="ECO:0000256" key="3">
    <source>
        <dbReference type="ARBA" id="ARBA00012756"/>
    </source>
</evidence>
<dbReference type="PANTHER" id="PTHR46323">
    <property type="entry name" value="BETA-GALACTOSIDASE"/>
    <property type="match status" value="1"/>
</dbReference>
<evidence type="ECO:0000256" key="1">
    <source>
        <dbReference type="ARBA" id="ARBA00001412"/>
    </source>
</evidence>
<dbReference type="InterPro" id="IPR032312">
    <property type="entry name" value="LacZ_4"/>
</dbReference>
<dbReference type="InterPro" id="IPR011013">
    <property type="entry name" value="Gal_mutarotase_sf_dom"/>
</dbReference>
<dbReference type="AlphaFoldDB" id="A0A1Q2CXE0"/>
<dbReference type="InterPro" id="IPR006104">
    <property type="entry name" value="Glyco_hydro_2_N"/>
</dbReference>
<dbReference type="SUPFAM" id="SSF49303">
    <property type="entry name" value="beta-Galactosidase/glucuronidase domain"/>
    <property type="match status" value="2"/>
</dbReference>
<dbReference type="EMBL" id="CP019607">
    <property type="protein sequence ID" value="AQP50790.1"/>
    <property type="molecule type" value="Genomic_DNA"/>
</dbReference>
<keyword evidence="5" id="KW-0378">Hydrolase</keyword>
<dbReference type="Pfam" id="PF02837">
    <property type="entry name" value="Glyco_hydro_2_N"/>
    <property type="match status" value="1"/>
</dbReference>
<dbReference type="PROSITE" id="PS00719">
    <property type="entry name" value="GLYCOSYL_HYDROL_F2_1"/>
    <property type="match status" value="1"/>
</dbReference>
<organism evidence="9 10">
    <name type="scientific">Tessaracoccus flavescens</name>
    <dbReference type="NCBI Taxonomy" id="399497"/>
    <lineage>
        <taxon>Bacteria</taxon>
        <taxon>Bacillati</taxon>
        <taxon>Actinomycetota</taxon>
        <taxon>Actinomycetes</taxon>
        <taxon>Propionibacteriales</taxon>
        <taxon>Propionibacteriaceae</taxon>
        <taxon>Tessaracoccus</taxon>
    </lineage>
</organism>
<dbReference type="Pfam" id="PF02836">
    <property type="entry name" value="Glyco_hydro_2_C"/>
    <property type="match status" value="1"/>
</dbReference>
<dbReference type="Pfam" id="PF02929">
    <property type="entry name" value="Bgal_small_N"/>
    <property type="match status" value="1"/>
</dbReference>
<dbReference type="InterPro" id="IPR013783">
    <property type="entry name" value="Ig-like_fold"/>
</dbReference>
<dbReference type="SUPFAM" id="SSF49785">
    <property type="entry name" value="Galactose-binding domain-like"/>
    <property type="match status" value="1"/>
</dbReference>
<dbReference type="Gene3D" id="2.60.120.260">
    <property type="entry name" value="Galactose-binding domain-like"/>
    <property type="match status" value="1"/>
</dbReference>
<evidence type="ECO:0000313" key="9">
    <source>
        <dbReference type="EMBL" id="AQP50790.1"/>
    </source>
</evidence>
<keyword evidence="6" id="KW-0326">Glycosidase</keyword>
<dbReference type="PRINTS" id="PR00132">
    <property type="entry name" value="GLHYDRLASE2"/>
</dbReference>
<dbReference type="Gene3D" id="3.20.20.80">
    <property type="entry name" value="Glycosidases"/>
    <property type="match status" value="1"/>
</dbReference>
<evidence type="ECO:0000256" key="6">
    <source>
        <dbReference type="ARBA" id="ARBA00023295"/>
    </source>
</evidence>
<dbReference type="Pfam" id="PF16353">
    <property type="entry name" value="LacZ_4"/>
    <property type="match status" value="1"/>
</dbReference>
<dbReference type="Proteomes" id="UP000188235">
    <property type="component" value="Chromosome"/>
</dbReference>
<dbReference type="InterPro" id="IPR006101">
    <property type="entry name" value="Glyco_hydro_2"/>
</dbReference>
<dbReference type="STRING" id="399497.BW733_08060"/>
<dbReference type="GO" id="GO:0009341">
    <property type="term" value="C:beta-galactosidase complex"/>
    <property type="evidence" value="ECO:0007669"/>
    <property type="project" value="InterPro"/>
</dbReference>
<dbReference type="InterPro" id="IPR023230">
    <property type="entry name" value="Glyco_hydro_2_CS"/>
</dbReference>
<dbReference type="InterPro" id="IPR036156">
    <property type="entry name" value="Beta-gal/glucu_dom_sf"/>
</dbReference>
<dbReference type="InterPro" id="IPR008979">
    <property type="entry name" value="Galactose-bd-like_sf"/>
</dbReference>
<dbReference type="InterPro" id="IPR004199">
    <property type="entry name" value="B-gal_small/dom_5"/>
</dbReference>
<dbReference type="Gene3D" id="2.60.40.10">
    <property type="entry name" value="Immunoglobulins"/>
    <property type="match status" value="2"/>
</dbReference>
<dbReference type="InterPro" id="IPR006103">
    <property type="entry name" value="Glyco_hydro_2_cat"/>
</dbReference>
<comment type="catalytic activity">
    <reaction evidence="1">
        <text>Hydrolysis of terminal non-reducing beta-D-galactose residues in beta-D-galactosides.</text>
        <dbReference type="EC" id="3.2.1.23"/>
    </reaction>
</comment>
<dbReference type="OrthoDB" id="9762066at2"/>
<dbReference type="KEGG" id="tfa:BW733_08060"/>
<dbReference type="InterPro" id="IPR050347">
    <property type="entry name" value="Bact_Beta-galactosidase"/>
</dbReference>
<dbReference type="PANTHER" id="PTHR46323:SF2">
    <property type="entry name" value="BETA-GALACTOSIDASE"/>
    <property type="match status" value="1"/>
</dbReference>
<gene>
    <name evidence="9" type="ORF">BW733_08060</name>
</gene>
<dbReference type="GO" id="GO:0005990">
    <property type="term" value="P:lactose catabolic process"/>
    <property type="evidence" value="ECO:0007669"/>
    <property type="project" value="TreeGrafter"/>
</dbReference>
<dbReference type="SMART" id="SM01038">
    <property type="entry name" value="Bgal_small_N"/>
    <property type="match status" value="1"/>
</dbReference>
<comment type="similarity">
    <text evidence="2">Belongs to the glycosyl hydrolase 2 family.</text>
</comment>
<dbReference type="InterPro" id="IPR017853">
    <property type="entry name" value="GH"/>
</dbReference>
<evidence type="ECO:0000313" key="10">
    <source>
        <dbReference type="Proteomes" id="UP000188235"/>
    </source>
</evidence>
<name>A0A1Q2CXE0_9ACTN</name>
<dbReference type="PROSITE" id="PS00608">
    <property type="entry name" value="GLYCOSYL_HYDROL_F2_2"/>
    <property type="match status" value="1"/>
</dbReference>
<dbReference type="InterPro" id="IPR023232">
    <property type="entry name" value="Glyco_hydro_2_AS"/>
</dbReference>
<proteinExistence type="inferred from homology"/>
<dbReference type="SUPFAM" id="SSF51445">
    <property type="entry name" value="(Trans)glycosidases"/>
    <property type="match status" value="1"/>
</dbReference>
<keyword evidence="10" id="KW-1185">Reference proteome</keyword>
<evidence type="ECO:0000256" key="5">
    <source>
        <dbReference type="ARBA" id="ARBA00022801"/>
    </source>
</evidence>
<evidence type="ECO:0000259" key="8">
    <source>
        <dbReference type="SMART" id="SM01038"/>
    </source>
</evidence>
<dbReference type="GO" id="GO:0004565">
    <property type="term" value="F:beta-galactosidase activity"/>
    <property type="evidence" value="ECO:0007669"/>
    <property type="project" value="UniProtKB-EC"/>
</dbReference>
<sequence>MAMSEIISLSPGSGRRVPPRARVATTAPQLDLSGTWRFRFSPRPPAPGEGVAAVEFDDSAWDDIEVPAHWVLQGRPEWGQPIYTNVSYPFPMDAPHVPDDNPTGDYRVTFELSDEMLDHQLYLRFDGVESVAIASLNGTRVGVVRGSRLAQELDITSEARPGRNVLHVRVHQWSAATYLENQDQWWLPGIFRAVTLISRPEHGIEDVWLRADYDTVAERGRLLPEVRATESAFPITVRLEELGVEQTFASSREVGPIDVGPVEPWSADVPRLYRAEVTNAVETLDLRVGFRRVEIVGHEWRVNGRKLRLRGVNKHEYDPDHGRVFDREQTREAMLLMKRSNINAIRTSHYPPHPEFFDLADELGFWVINEGDLETHGFVYDNWVGNPSDDPLWRDSYLDRVERQFERDKNHPCIVSWSLGNESGSGENLAAMAAWLKARDPERPVHYESDYEGRYSDIVSRMYSTLEQLRAMSAGLGQNDIATPGRTAKLAQRPMILCEYLHAMGNGAGAVADYEELFDTLPQWHGGFVWEWRDHGLRTSTQNGQEFYGYGGDFGEELHDGSFVCDGMVLSDFTPTPMLTEYAAVVTPIKLRVKDGRLEVDNRRHAGDTADLRFRWRDELDGREVASGKLDVPPVPAGEQRTVPLPGFTRPDQGELWRTFECVSARDEPWAVAGHVVSSTQQLLQDNPTPLGRAAVGETPDLVEGAWVLGDARFDAVSGDLIQLGSVQMAGPHLELFRAPTENDSLSAFPSYVDAEPSTHPNGGKPAPSWDEQWRQVGLDRLHRRVISVTAGPGLLTVRHRYAPAAISQAVTVELTWSLGEEGLRMSATAVPSENWPGTWARIGLRFDLPAGLTQAAWFGTGPSDNYADSAIAARVGRYESAIEDLITQYAVPQESGHRGGMRELRLPELGLEMRAFKAGGERPGFTLRAHSVPEVAEARHPHELPPSKATYLWLDVQQQGLGSRSCGPDVRPEYMLRPRMAQWALEFRTGEPRPSL</sequence>
<dbReference type="SUPFAM" id="SSF74650">
    <property type="entry name" value="Galactose mutarotase-like"/>
    <property type="match status" value="1"/>
</dbReference>
<dbReference type="InterPro" id="IPR014718">
    <property type="entry name" value="GH-type_carb-bd"/>
</dbReference>
<dbReference type="GO" id="GO:0030246">
    <property type="term" value="F:carbohydrate binding"/>
    <property type="evidence" value="ECO:0007669"/>
    <property type="project" value="InterPro"/>
</dbReference>
<evidence type="ECO:0000256" key="4">
    <source>
        <dbReference type="ARBA" id="ARBA00013303"/>
    </source>
</evidence>
<dbReference type="EC" id="3.2.1.23" evidence="3"/>